<evidence type="ECO:0000256" key="3">
    <source>
        <dbReference type="ARBA" id="ARBA00022692"/>
    </source>
</evidence>
<dbReference type="Pfam" id="PF03412">
    <property type="entry name" value="Peptidase_C39"/>
    <property type="match status" value="1"/>
</dbReference>
<dbReference type="SUPFAM" id="SSF52833">
    <property type="entry name" value="Thioredoxin-like"/>
    <property type="match status" value="1"/>
</dbReference>
<name>A0A1N6DU02_9BACT</name>
<feature type="transmembrane region" description="Helical" evidence="10">
    <location>
        <begin position="155"/>
        <end position="177"/>
    </location>
</feature>
<dbReference type="PROSITE" id="PS50990">
    <property type="entry name" value="PEPTIDASE_C39"/>
    <property type="match status" value="1"/>
</dbReference>
<dbReference type="AlphaFoldDB" id="A0A1N6DU02"/>
<feature type="transmembrane region" description="Helical" evidence="10">
    <location>
        <begin position="183"/>
        <end position="206"/>
    </location>
</feature>
<dbReference type="GO" id="GO:0016491">
    <property type="term" value="F:oxidoreductase activity"/>
    <property type="evidence" value="ECO:0007669"/>
    <property type="project" value="UniProtKB-KW"/>
</dbReference>
<dbReference type="InterPro" id="IPR012932">
    <property type="entry name" value="VKOR"/>
</dbReference>
<evidence type="ECO:0000256" key="7">
    <source>
        <dbReference type="ARBA" id="ARBA00023136"/>
    </source>
</evidence>
<evidence type="ECO:0000259" key="11">
    <source>
        <dbReference type="PROSITE" id="PS50990"/>
    </source>
</evidence>
<feature type="transmembrane region" description="Helical" evidence="10">
    <location>
        <begin position="301"/>
        <end position="322"/>
    </location>
</feature>
<evidence type="ECO:0000256" key="1">
    <source>
        <dbReference type="ARBA" id="ARBA00004141"/>
    </source>
</evidence>
<keyword evidence="8" id="KW-1015">Disulfide bond</keyword>
<keyword evidence="3 10" id="KW-0812">Transmembrane</keyword>
<organism evidence="12 13">
    <name type="scientific">Chitinophaga niabensis</name>
    <dbReference type="NCBI Taxonomy" id="536979"/>
    <lineage>
        <taxon>Bacteria</taxon>
        <taxon>Pseudomonadati</taxon>
        <taxon>Bacteroidota</taxon>
        <taxon>Chitinophagia</taxon>
        <taxon>Chitinophagales</taxon>
        <taxon>Chitinophagaceae</taxon>
        <taxon>Chitinophaga</taxon>
    </lineage>
</organism>
<evidence type="ECO:0000313" key="13">
    <source>
        <dbReference type="Proteomes" id="UP000185003"/>
    </source>
</evidence>
<evidence type="ECO:0000256" key="5">
    <source>
        <dbReference type="ARBA" id="ARBA00022989"/>
    </source>
</evidence>
<dbReference type="OrthoDB" id="1100563at2"/>
<dbReference type="GO" id="GO:0005524">
    <property type="term" value="F:ATP binding"/>
    <property type="evidence" value="ECO:0007669"/>
    <property type="project" value="InterPro"/>
</dbReference>
<keyword evidence="13" id="KW-1185">Reference proteome</keyword>
<feature type="transmembrane region" description="Helical" evidence="10">
    <location>
        <begin position="243"/>
        <end position="263"/>
    </location>
</feature>
<dbReference type="GO" id="GO:0048038">
    <property type="term" value="F:quinone binding"/>
    <property type="evidence" value="ECO:0007669"/>
    <property type="project" value="UniProtKB-KW"/>
</dbReference>
<dbReference type="GO" id="GO:0006508">
    <property type="term" value="P:proteolysis"/>
    <property type="evidence" value="ECO:0007669"/>
    <property type="project" value="InterPro"/>
</dbReference>
<proteinExistence type="inferred from homology"/>
<evidence type="ECO:0000256" key="2">
    <source>
        <dbReference type="ARBA" id="ARBA00006214"/>
    </source>
</evidence>
<dbReference type="Gene3D" id="1.20.1440.130">
    <property type="entry name" value="VKOR domain"/>
    <property type="match status" value="1"/>
</dbReference>
<dbReference type="Pfam" id="PF07884">
    <property type="entry name" value="VKOR"/>
    <property type="match status" value="1"/>
</dbReference>
<sequence>MSFLTQLLVPLQYCEDAAIQLCKKMRLPVTATTIRKDLLDHADYPSLTSIMDVLKSYGVRNEAYKLEKEYLNELPLPFIAHISGDKLKHHLFAPVWKVTGDTIELYNPETRKQERWEKERFAERYQGVILAVEAGEHAGEREYKKALKEEKQRETIFSLLAFGLPVLMLLLCLLAIFKIPASLSFAPVVFSLFTLAGCMVTALLLWHEVDEYNPALRQICTAGGKVNCSAVLRSKGSKIFGQSWSSIGACYFFGMLIVLMTAGLTNKPILQLLGWVNLLALPYIGFSIYYQWKVAKQWCTLCLLVQGLLLLQFIAALAGGFYMLVPLADTQASAFLSVITSFVFVFMVISLLMPALEKAKEGGFKSAELRRIKHNPQIFEALLAKEKTITHPTEGLGITLGKPDARYKVIKVCNPYCGPCASAHPVIDELIENNEEIQLQIIFTVTQSEKDSRIKPVTHLLAIAENGNSEEIRMALDDWYLPEKKEYNTFASKYPMNGQLQQQGEKIRSMEDWCKTNEIVFTPTFFISTESGDSLYQLPRFYSIHDLKYLLTP</sequence>
<dbReference type="SMART" id="SM00756">
    <property type="entry name" value="VKc"/>
    <property type="match status" value="1"/>
</dbReference>
<dbReference type="Gene3D" id="3.40.30.10">
    <property type="entry name" value="Glutaredoxin"/>
    <property type="match status" value="1"/>
</dbReference>
<feature type="transmembrane region" description="Helical" evidence="10">
    <location>
        <begin position="334"/>
        <end position="356"/>
    </location>
</feature>
<keyword evidence="4" id="KW-0874">Quinone</keyword>
<keyword evidence="7 10" id="KW-0472">Membrane</keyword>
<evidence type="ECO:0000256" key="4">
    <source>
        <dbReference type="ARBA" id="ARBA00022719"/>
    </source>
</evidence>
<reference evidence="12 13" key="1">
    <citation type="submission" date="2016-11" db="EMBL/GenBank/DDBJ databases">
        <authorList>
            <person name="Jaros S."/>
            <person name="Januszkiewicz K."/>
            <person name="Wedrychowicz H."/>
        </authorList>
    </citation>
    <scope>NUCLEOTIDE SEQUENCE [LARGE SCALE GENOMIC DNA]</scope>
    <source>
        <strain evidence="12 13">DSM 24787</strain>
    </source>
</reference>
<dbReference type="GO" id="GO:0016020">
    <property type="term" value="C:membrane"/>
    <property type="evidence" value="ECO:0007669"/>
    <property type="project" value="UniProtKB-SubCell"/>
</dbReference>
<gene>
    <name evidence="12" type="ORF">SAMN04488055_1073</name>
</gene>
<accession>A0A1N6DU02</accession>
<dbReference type="Gene3D" id="3.90.70.10">
    <property type="entry name" value="Cysteine proteinases"/>
    <property type="match status" value="1"/>
</dbReference>
<keyword evidence="6" id="KW-0560">Oxidoreductase</keyword>
<evidence type="ECO:0000256" key="6">
    <source>
        <dbReference type="ARBA" id="ARBA00023002"/>
    </source>
</evidence>
<comment type="subcellular location">
    <subcellularLocation>
        <location evidence="1">Membrane</location>
        <topology evidence="1">Multi-pass membrane protein</topology>
    </subcellularLocation>
</comment>
<keyword evidence="9" id="KW-0676">Redox-active center</keyword>
<protein>
    <submittedName>
        <fullName evidence="12">Peptidase C39 family protein</fullName>
    </submittedName>
</protein>
<dbReference type="STRING" id="536979.SAMN04488055_1073"/>
<comment type="similarity">
    <text evidence="2">Belongs to the VKOR family.</text>
</comment>
<evidence type="ECO:0000256" key="9">
    <source>
        <dbReference type="ARBA" id="ARBA00023284"/>
    </source>
</evidence>
<dbReference type="InterPro" id="IPR036249">
    <property type="entry name" value="Thioredoxin-like_sf"/>
</dbReference>
<dbReference type="EMBL" id="FSRA01000001">
    <property type="protein sequence ID" value="SIN74174.1"/>
    <property type="molecule type" value="Genomic_DNA"/>
</dbReference>
<dbReference type="RefSeq" id="WP_074238250.1">
    <property type="nucleotide sequence ID" value="NZ_FSRA01000001.1"/>
</dbReference>
<feature type="transmembrane region" description="Helical" evidence="10">
    <location>
        <begin position="269"/>
        <end position="289"/>
    </location>
</feature>
<dbReference type="GO" id="GO:0008233">
    <property type="term" value="F:peptidase activity"/>
    <property type="evidence" value="ECO:0007669"/>
    <property type="project" value="InterPro"/>
</dbReference>
<feature type="domain" description="Peptidase C39" evidence="11">
    <location>
        <begin position="12"/>
        <end position="132"/>
    </location>
</feature>
<evidence type="ECO:0000256" key="8">
    <source>
        <dbReference type="ARBA" id="ARBA00023157"/>
    </source>
</evidence>
<dbReference type="InterPro" id="IPR005074">
    <property type="entry name" value="Peptidase_C39"/>
</dbReference>
<evidence type="ECO:0000313" key="12">
    <source>
        <dbReference type="EMBL" id="SIN74174.1"/>
    </source>
</evidence>
<keyword evidence="5 10" id="KW-1133">Transmembrane helix</keyword>
<dbReference type="InterPro" id="IPR038354">
    <property type="entry name" value="VKOR_sf"/>
</dbReference>
<dbReference type="Proteomes" id="UP000185003">
    <property type="component" value="Unassembled WGS sequence"/>
</dbReference>
<dbReference type="CDD" id="cd12921">
    <property type="entry name" value="VKOR_4"/>
    <property type="match status" value="1"/>
</dbReference>
<evidence type="ECO:0000256" key="10">
    <source>
        <dbReference type="SAM" id="Phobius"/>
    </source>
</evidence>